<organism evidence="1 2">
    <name type="scientific">Solanum commersonii</name>
    <name type="common">Commerson's wild potato</name>
    <name type="synonym">Commerson's nightshade</name>
    <dbReference type="NCBI Taxonomy" id="4109"/>
    <lineage>
        <taxon>Eukaryota</taxon>
        <taxon>Viridiplantae</taxon>
        <taxon>Streptophyta</taxon>
        <taxon>Embryophyta</taxon>
        <taxon>Tracheophyta</taxon>
        <taxon>Spermatophyta</taxon>
        <taxon>Magnoliopsida</taxon>
        <taxon>eudicotyledons</taxon>
        <taxon>Gunneridae</taxon>
        <taxon>Pentapetalae</taxon>
        <taxon>asterids</taxon>
        <taxon>lamiids</taxon>
        <taxon>Solanales</taxon>
        <taxon>Solanaceae</taxon>
        <taxon>Solanoideae</taxon>
        <taxon>Solaneae</taxon>
        <taxon>Solanum</taxon>
    </lineage>
</organism>
<accession>A0A9J5YKJ8</accession>
<dbReference type="InterPro" id="IPR006553">
    <property type="entry name" value="Leu-rich_rpt_Cys-con_subtyp"/>
</dbReference>
<dbReference type="EMBL" id="JACXVP010000006">
    <property type="protein sequence ID" value="KAG5600279.1"/>
    <property type="molecule type" value="Genomic_DNA"/>
</dbReference>
<evidence type="ECO:0000313" key="1">
    <source>
        <dbReference type="EMBL" id="KAG5600279.1"/>
    </source>
</evidence>
<dbReference type="OrthoDB" id="550575at2759"/>
<dbReference type="SMART" id="SM00367">
    <property type="entry name" value="LRR_CC"/>
    <property type="match status" value="2"/>
</dbReference>
<dbReference type="SUPFAM" id="SSF52047">
    <property type="entry name" value="RNI-like"/>
    <property type="match status" value="1"/>
</dbReference>
<name>A0A9J5YKJ8_SOLCO</name>
<sequence>MEIKTVLSSELHIQVQDNLLYFYHKEDCVTTAYENFEQRNHPSIEILLNECFFDIFKHLPSGQERSVCACVYQRWLMLLSNIHNDEIAESNGIEGKGYLVKSLFGRKPQMSDLLLLSYIFGGNNPCRGVFDAGLEAITRGCPTLRDFSFRNVSLVRDESLSEIAHGCHLLEKLDLFQCPTITNKSLFNIAMKCSNMTSRVPSIRSLHMLLALLG</sequence>
<dbReference type="InterPro" id="IPR032675">
    <property type="entry name" value="LRR_dom_sf"/>
</dbReference>
<feature type="non-terminal residue" evidence="1">
    <location>
        <position position="1"/>
    </location>
</feature>
<dbReference type="Gene3D" id="3.80.10.10">
    <property type="entry name" value="Ribonuclease Inhibitor"/>
    <property type="match status" value="1"/>
</dbReference>
<gene>
    <name evidence="1" type="ORF">H5410_031649</name>
</gene>
<evidence type="ECO:0000313" key="2">
    <source>
        <dbReference type="Proteomes" id="UP000824120"/>
    </source>
</evidence>
<protein>
    <submittedName>
        <fullName evidence="1">Uncharacterized protein</fullName>
    </submittedName>
</protein>
<dbReference type="AlphaFoldDB" id="A0A9J5YKJ8"/>
<dbReference type="Proteomes" id="UP000824120">
    <property type="component" value="Chromosome 6"/>
</dbReference>
<comment type="caution">
    <text evidence="1">The sequence shown here is derived from an EMBL/GenBank/DDBJ whole genome shotgun (WGS) entry which is preliminary data.</text>
</comment>
<reference evidence="1 2" key="1">
    <citation type="submission" date="2020-09" db="EMBL/GenBank/DDBJ databases">
        <title>De no assembly of potato wild relative species, Solanum commersonii.</title>
        <authorList>
            <person name="Cho K."/>
        </authorList>
    </citation>
    <scope>NUCLEOTIDE SEQUENCE [LARGE SCALE GENOMIC DNA]</scope>
    <source>
        <strain evidence="1">LZ3.2</strain>
        <tissue evidence="1">Leaf</tissue>
    </source>
</reference>
<proteinExistence type="predicted"/>
<keyword evidence="2" id="KW-1185">Reference proteome</keyword>